<comment type="caution">
    <text evidence="5">Lacks conserved residue(s) required for the propagation of feature annotation.</text>
</comment>
<dbReference type="AlphaFoldDB" id="A0A8J7MC27"/>
<feature type="binding site" evidence="5">
    <location>
        <position position="188"/>
    </location>
    <ligand>
        <name>S-adenosyl-L-methionine</name>
        <dbReference type="ChEBI" id="CHEBI:59789"/>
    </ligand>
</feature>
<protein>
    <recommendedName>
        <fullName evidence="5">Release factor glutamine methyltransferase</fullName>
        <shortName evidence="5">RF MTase</shortName>
        <ecNumber evidence="5">2.1.1.297</ecNumber>
    </recommendedName>
    <alternativeName>
        <fullName evidence="5">N5-glutamine methyltransferase PrmC</fullName>
    </alternativeName>
    <alternativeName>
        <fullName evidence="5">Protein-(glutamine-N5) MTase PrmC</fullName>
    </alternativeName>
    <alternativeName>
        <fullName evidence="5">Protein-glutamine N-methyltransferase PrmC</fullName>
    </alternativeName>
</protein>
<dbReference type="GO" id="GO:0102559">
    <property type="term" value="F:peptide chain release factor N(5)-glutamine methyltransferase activity"/>
    <property type="evidence" value="ECO:0007669"/>
    <property type="project" value="UniProtKB-EC"/>
</dbReference>
<name>A0A8J7MC27_9BACT</name>
<proteinExistence type="inferred from homology"/>
<dbReference type="CDD" id="cd02440">
    <property type="entry name" value="AdoMet_MTases"/>
    <property type="match status" value="1"/>
</dbReference>
<dbReference type="InterPro" id="IPR050320">
    <property type="entry name" value="N5-glutamine_MTase"/>
</dbReference>
<evidence type="ECO:0000256" key="2">
    <source>
        <dbReference type="ARBA" id="ARBA00022679"/>
    </source>
</evidence>
<dbReference type="Gene3D" id="1.10.8.10">
    <property type="entry name" value="DNA helicase RuvA subunit, C-terminal domain"/>
    <property type="match status" value="1"/>
</dbReference>
<feature type="domain" description="Methyltransferase small" evidence="6">
    <location>
        <begin position="106"/>
        <end position="207"/>
    </location>
</feature>
<dbReference type="GO" id="GO:0032259">
    <property type="term" value="P:methylation"/>
    <property type="evidence" value="ECO:0007669"/>
    <property type="project" value="UniProtKB-KW"/>
</dbReference>
<dbReference type="RefSeq" id="WP_200310395.1">
    <property type="nucleotide sequence ID" value="NZ_JAENIM010000021.1"/>
</dbReference>
<feature type="binding site" evidence="5">
    <location>
        <position position="145"/>
    </location>
    <ligand>
        <name>S-adenosyl-L-methionine</name>
        <dbReference type="ChEBI" id="CHEBI:59789"/>
    </ligand>
</feature>
<evidence type="ECO:0000256" key="3">
    <source>
        <dbReference type="ARBA" id="ARBA00022691"/>
    </source>
</evidence>
<dbReference type="HAMAP" id="MF_02126">
    <property type="entry name" value="RF_methyltr_PrmC"/>
    <property type="match status" value="1"/>
</dbReference>
<dbReference type="PANTHER" id="PTHR18895:SF74">
    <property type="entry name" value="MTRF1L RELEASE FACTOR GLUTAMINE METHYLTRANSFERASE"/>
    <property type="match status" value="1"/>
</dbReference>
<evidence type="ECO:0000313" key="9">
    <source>
        <dbReference type="Proteomes" id="UP000624703"/>
    </source>
</evidence>
<dbReference type="InterPro" id="IPR007848">
    <property type="entry name" value="Small_mtfrase_dom"/>
</dbReference>
<evidence type="ECO:0000256" key="4">
    <source>
        <dbReference type="ARBA" id="ARBA00048391"/>
    </source>
</evidence>
<evidence type="ECO:0000259" key="6">
    <source>
        <dbReference type="Pfam" id="PF05175"/>
    </source>
</evidence>
<dbReference type="NCBIfam" id="TIGR03534">
    <property type="entry name" value="RF_mod_PrmC"/>
    <property type="match status" value="1"/>
</dbReference>
<dbReference type="InterPro" id="IPR019874">
    <property type="entry name" value="RF_methyltr_PrmC"/>
</dbReference>
<comment type="function">
    <text evidence="5">Methylates the class 1 translation termination release factors RF1/PrfA and RF2/PrfB on the glutamine residue of the universally conserved GGQ motif.</text>
</comment>
<accession>A0A8J7MC27</accession>
<dbReference type="NCBIfam" id="TIGR00536">
    <property type="entry name" value="hemK_fam"/>
    <property type="match status" value="1"/>
</dbReference>
<gene>
    <name evidence="5 8" type="primary">prmC</name>
    <name evidence="8" type="ORF">JIN82_04235</name>
</gene>
<keyword evidence="3 5" id="KW-0949">S-adenosyl-L-methionine</keyword>
<dbReference type="Pfam" id="PF17827">
    <property type="entry name" value="PrmC_N"/>
    <property type="match status" value="1"/>
</dbReference>
<dbReference type="PANTHER" id="PTHR18895">
    <property type="entry name" value="HEMK METHYLTRANSFERASE"/>
    <property type="match status" value="1"/>
</dbReference>
<keyword evidence="9" id="KW-1185">Reference proteome</keyword>
<sequence length="281" mass="31439">MTTVLDTIDKGTRYLESRGIEDARRNMQMLVAHQLGLNRIELYMQFDRPMQEDELAPLRDMLKKRGQRVPLQHLLGRVEFFNREFICDSRGLIPRPETEELVELILKENLPAECDVLDLGTGSGVLGLTLAAELAEKCHQLTCADISPDALALAGENAAELELDGVEFIHTDLFDQLAGRRFHLIAANLPYVEETDRPSLTPEVMHDPELALFSGADGLDLLRRFCKEARNYLHPGGIVALEIGHRQGPALESLLLAEGFTNVRVHKDMSGIARFPIAHID</sequence>
<feature type="domain" description="Release factor glutamine methyltransferase N-terminal" evidence="7">
    <location>
        <begin position="8"/>
        <end position="76"/>
    </location>
</feature>
<reference evidence="8" key="1">
    <citation type="submission" date="2021-01" db="EMBL/GenBank/DDBJ databases">
        <title>Modified the classification status of verrucomicrobia.</title>
        <authorList>
            <person name="Feng X."/>
        </authorList>
    </citation>
    <scope>NUCLEOTIDE SEQUENCE</scope>
    <source>
        <strain evidence="8">_KCTC 22039</strain>
    </source>
</reference>
<dbReference type="InterPro" id="IPR029063">
    <property type="entry name" value="SAM-dependent_MTases_sf"/>
</dbReference>
<dbReference type="InterPro" id="IPR040758">
    <property type="entry name" value="PrmC_N"/>
</dbReference>
<keyword evidence="2 5" id="KW-0808">Transferase</keyword>
<dbReference type="EC" id="2.1.1.297" evidence="5"/>
<organism evidence="8 9">
    <name type="scientific">Persicirhabdus sediminis</name>
    <dbReference type="NCBI Taxonomy" id="454144"/>
    <lineage>
        <taxon>Bacteria</taxon>
        <taxon>Pseudomonadati</taxon>
        <taxon>Verrucomicrobiota</taxon>
        <taxon>Verrucomicrobiia</taxon>
        <taxon>Verrucomicrobiales</taxon>
        <taxon>Verrucomicrobiaceae</taxon>
        <taxon>Persicirhabdus</taxon>
    </lineage>
</organism>
<dbReference type="Gene3D" id="3.40.50.150">
    <property type="entry name" value="Vaccinia Virus protein VP39"/>
    <property type="match status" value="1"/>
</dbReference>
<dbReference type="EMBL" id="JAENIM010000021">
    <property type="protein sequence ID" value="MBK1790362.1"/>
    <property type="molecule type" value="Genomic_DNA"/>
</dbReference>
<evidence type="ECO:0000313" key="8">
    <source>
        <dbReference type="EMBL" id="MBK1790362.1"/>
    </source>
</evidence>
<evidence type="ECO:0000259" key="7">
    <source>
        <dbReference type="Pfam" id="PF17827"/>
    </source>
</evidence>
<dbReference type="Pfam" id="PF05175">
    <property type="entry name" value="MTS"/>
    <property type="match status" value="1"/>
</dbReference>
<keyword evidence="1 5" id="KW-0489">Methyltransferase</keyword>
<dbReference type="Proteomes" id="UP000624703">
    <property type="component" value="Unassembled WGS sequence"/>
</dbReference>
<feature type="binding site" evidence="5">
    <location>
        <begin position="120"/>
        <end position="124"/>
    </location>
    <ligand>
        <name>S-adenosyl-L-methionine</name>
        <dbReference type="ChEBI" id="CHEBI:59789"/>
    </ligand>
</feature>
<dbReference type="InterPro" id="IPR004556">
    <property type="entry name" value="HemK-like"/>
</dbReference>
<evidence type="ECO:0000256" key="1">
    <source>
        <dbReference type="ARBA" id="ARBA00022603"/>
    </source>
</evidence>
<comment type="similarity">
    <text evidence="5">Belongs to the protein N5-glutamine methyltransferase family. PrmC subfamily.</text>
</comment>
<evidence type="ECO:0000256" key="5">
    <source>
        <dbReference type="HAMAP-Rule" id="MF_02126"/>
    </source>
</evidence>
<dbReference type="SUPFAM" id="SSF53335">
    <property type="entry name" value="S-adenosyl-L-methionine-dependent methyltransferases"/>
    <property type="match status" value="1"/>
</dbReference>
<comment type="caution">
    <text evidence="8">The sequence shown here is derived from an EMBL/GenBank/DDBJ whole genome shotgun (WGS) entry which is preliminary data.</text>
</comment>
<comment type="catalytic activity">
    <reaction evidence="4 5">
        <text>L-glutaminyl-[peptide chain release factor] + S-adenosyl-L-methionine = N(5)-methyl-L-glutaminyl-[peptide chain release factor] + S-adenosyl-L-homocysteine + H(+)</text>
        <dbReference type="Rhea" id="RHEA:42896"/>
        <dbReference type="Rhea" id="RHEA-COMP:10271"/>
        <dbReference type="Rhea" id="RHEA-COMP:10272"/>
        <dbReference type="ChEBI" id="CHEBI:15378"/>
        <dbReference type="ChEBI" id="CHEBI:30011"/>
        <dbReference type="ChEBI" id="CHEBI:57856"/>
        <dbReference type="ChEBI" id="CHEBI:59789"/>
        <dbReference type="ChEBI" id="CHEBI:61891"/>
        <dbReference type="EC" id="2.1.1.297"/>
    </reaction>
</comment>